<evidence type="ECO:0000313" key="2">
    <source>
        <dbReference type="Proteomes" id="UP000886998"/>
    </source>
</evidence>
<dbReference type="Proteomes" id="UP000886998">
    <property type="component" value="Unassembled WGS sequence"/>
</dbReference>
<dbReference type="EMBL" id="BMAV01006697">
    <property type="protein sequence ID" value="GFY48920.1"/>
    <property type="molecule type" value="Genomic_DNA"/>
</dbReference>
<dbReference type="AlphaFoldDB" id="A0A8X6X8J2"/>
<name>A0A8X6X8J2_9ARAC</name>
<reference evidence="1" key="1">
    <citation type="submission" date="2020-08" db="EMBL/GenBank/DDBJ databases">
        <title>Multicomponent nature underlies the extraordinary mechanical properties of spider dragline silk.</title>
        <authorList>
            <person name="Kono N."/>
            <person name="Nakamura H."/>
            <person name="Mori M."/>
            <person name="Yoshida Y."/>
            <person name="Ohtoshi R."/>
            <person name="Malay A.D."/>
            <person name="Moran D.A.P."/>
            <person name="Tomita M."/>
            <person name="Numata K."/>
            <person name="Arakawa K."/>
        </authorList>
    </citation>
    <scope>NUCLEOTIDE SEQUENCE</scope>
</reference>
<proteinExistence type="predicted"/>
<sequence>MVKKRILTQDEIDRYMNNSDELSELGEDGLEYSDDDVDFYLIAWLKRSSFSDALLTRPCLNTLAKTLLESLGSESISVEIEEIGLEMYNRLKDHRGFLSTALPKDRLFEWVVTLFQFKSSVPQF</sequence>
<keyword evidence="2" id="KW-1185">Reference proteome</keyword>
<evidence type="ECO:0000313" key="1">
    <source>
        <dbReference type="EMBL" id="GFY48920.1"/>
    </source>
</evidence>
<comment type="caution">
    <text evidence="1">The sequence shown here is derived from an EMBL/GenBank/DDBJ whole genome shotgun (WGS) entry which is preliminary data.</text>
</comment>
<protein>
    <submittedName>
        <fullName evidence="1">Uncharacterized protein</fullName>
    </submittedName>
</protein>
<accession>A0A8X6X8J2</accession>
<organism evidence="1 2">
    <name type="scientific">Trichonephila inaurata madagascariensis</name>
    <dbReference type="NCBI Taxonomy" id="2747483"/>
    <lineage>
        <taxon>Eukaryota</taxon>
        <taxon>Metazoa</taxon>
        <taxon>Ecdysozoa</taxon>
        <taxon>Arthropoda</taxon>
        <taxon>Chelicerata</taxon>
        <taxon>Arachnida</taxon>
        <taxon>Araneae</taxon>
        <taxon>Araneomorphae</taxon>
        <taxon>Entelegynae</taxon>
        <taxon>Araneoidea</taxon>
        <taxon>Nephilidae</taxon>
        <taxon>Trichonephila</taxon>
        <taxon>Trichonephila inaurata</taxon>
    </lineage>
</organism>
<gene>
    <name evidence="1" type="ORF">TNIN_45631</name>
</gene>